<dbReference type="GO" id="GO:0006612">
    <property type="term" value="P:protein targeting to membrane"/>
    <property type="evidence" value="ECO:0007669"/>
    <property type="project" value="TreeGrafter"/>
</dbReference>
<proteinExistence type="inferred from homology"/>
<reference evidence="14 15" key="1">
    <citation type="journal article" date="2011" name="J. Gen. Appl. Microbiol.">
        <title>Draft genome sequencing of the enigmatic yeast Saitoella complicata.</title>
        <authorList>
            <person name="Nishida H."/>
            <person name="Hamamoto M."/>
            <person name="Sugiyama J."/>
        </authorList>
    </citation>
    <scope>NUCLEOTIDE SEQUENCE [LARGE SCALE GENOMIC DNA]</scope>
    <source>
        <strain evidence="14 15">NRRL Y-17804</strain>
    </source>
</reference>
<dbReference type="OrthoDB" id="331948at2759"/>
<evidence type="ECO:0000256" key="1">
    <source>
        <dbReference type="ARBA" id="ARBA00004141"/>
    </source>
</evidence>
<evidence type="ECO:0000256" key="8">
    <source>
        <dbReference type="ARBA" id="ARBA00023315"/>
    </source>
</evidence>
<evidence type="ECO:0000256" key="7">
    <source>
        <dbReference type="ARBA" id="ARBA00023288"/>
    </source>
</evidence>
<evidence type="ECO:0000256" key="4">
    <source>
        <dbReference type="ARBA" id="ARBA00022989"/>
    </source>
</evidence>
<feature type="compositionally biased region" description="Polar residues" evidence="12">
    <location>
        <begin position="544"/>
        <end position="553"/>
    </location>
</feature>
<dbReference type="InterPro" id="IPR001594">
    <property type="entry name" value="Palmitoyltrfase_DHHC"/>
</dbReference>
<keyword evidence="5 11" id="KW-0472">Membrane</keyword>
<feature type="compositionally biased region" description="Polar residues" evidence="12">
    <location>
        <begin position="338"/>
        <end position="351"/>
    </location>
</feature>
<evidence type="ECO:0000256" key="11">
    <source>
        <dbReference type="RuleBase" id="RU079119"/>
    </source>
</evidence>
<dbReference type="STRING" id="698492.A0A0E9NC92"/>
<dbReference type="GO" id="GO:0016020">
    <property type="term" value="C:membrane"/>
    <property type="evidence" value="ECO:0007669"/>
    <property type="project" value="UniProtKB-SubCell"/>
</dbReference>
<evidence type="ECO:0000259" key="13">
    <source>
        <dbReference type="Pfam" id="PF01529"/>
    </source>
</evidence>
<keyword evidence="3 11" id="KW-0812">Transmembrane</keyword>
<sequence length="566" mass="63200">MAAQQGAGLGATPKKKNDSDYTANRVLARVIPPLLVGAAGYSLWVYVVVICVNYLLKQGRTALGVIYLIFYFIFFVLMASAFFRLILSPPGYVPTPKLDQDDKKAMRKLESYRNDKTVEVYVCEVGGGPRWCSACDAPKPDRAHHCSEVGRCVLKMDHFCPWVGGVIGFTRYKFFVQFVTYVAFYTIWILGTVSPLIHEKTSGHHHVPGTWIALMAVGGFFALFMIPFSSCHLYYVLSNFTTIEQINQKSKVYLLSVMYDPRAPLTGRAVLSTEPGENPWNLGRLENWQSVMGERWYEWFLPMRSKRGDGWRWEWNEQMVTRLKGQAARSAGEDMISRPSSTRSGRSAHSGTRNHRVSRDVHIEGEYERRSREAHRRSHESARNGYGRPLNTPPMAHTRPPHTARSALSQFNAPSADRATPMSSRGLLRTEPMSERRDSYSADSDTVNTINTFANFNRDQRPQSVISNSTYPRSNAFSGYTEPPAQESATTIDLQTVEEGGYGNVGDGDWHVAPRKVVLNLPRVSSYKSAPGDVPLAGSGESGGNESTRSNGNGVLPRSKSAFNIV</sequence>
<evidence type="ECO:0000313" key="14">
    <source>
        <dbReference type="EMBL" id="GAO47413.1"/>
    </source>
</evidence>
<dbReference type="InterPro" id="IPR039859">
    <property type="entry name" value="PFA4/ZDH16/20/ERF2-like"/>
</dbReference>
<feature type="transmembrane region" description="Helical" evidence="11">
    <location>
        <begin position="68"/>
        <end position="87"/>
    </location>
</feature>
<protein>
    <recommendedName>
        <fullName evidence="11">Palmitoyltransferase</fullName>
        <ecNumber evidence="11">2.3.1.225</ecNumber>
    </recommendedName>
</protein>
<dbReference type="PANTHER" id="PTHR22883">
    <property type="entry name" value="ZINC FINGER DHHC DOMAIN CONTAINING PROTEIN"/>
    <property type="match status" value="1"/>
</dbReference>
<feature type="transmembrane region" description="Helical" evidence="11">
    <location>
        <begin position="174"/>
        <end position="197"/>
    </location>
</feature>
<comment type="similarity">
    <text evidence="9">Belongs to the DHHC palmitoyltransferase family. PFA5 subfamily.</text>
</comment>
<keyword evidence="8 11" id="KW-0012">Acyltransferase</keyword>
<feature type="transmembrane region" description="Helical" evidence="11">
    <location>
        <begin position="209"/>
        <end position="228"/>
    </location>
</feature>
<keyword evidence="6" id="KW-0564">Palmitate</keyword>
<dbReference type="PANTHER" id="PTHR22883:SF23">
    <property type="entry name" value="PALMITOYLTRANSFERASE ZDHHC6"/>
    <property type="match status" value="1"/>
</dbReference>
<name>A0A0E9NC92_SAICN</name>
<evidence type="ECO:0000256" key="10">
    <source>
        <dbReference type="ARBA" id="ARBA00048048"/>
    </source>
</evidence>
<keyword evidence="4 11" id="KW-1133">Transmembrane helix</keyword>
<reference evidence="14 15" key="3">
    <citation type="journal article" date="2015" name="Genome Announc.">
        <title>Draft Genome Sequence of the Archiascomycetous Yeast Saitoella complicata.</title>
        <authorList>
            <person name="Yamauchi K."/>
            <person name="Kondo S."/>
            <person name="Hamamoto M."/>
            <person name="Takahashi Y."/>
            <person name="Ogura Y."/>
            <person name="Hayashi T."/>
            <person name="Nishida H."/>
        </authorList>
    </citation>
    <scope>NUCLEOTIDE SEQUENCE [LARGE SCALE GENOMIC DNA]</scope>
    <source>
        <strain evidence="14 15">NRRL Y-17804</strain>
    </source>
</reference>
<evidence type="ECO:0000313" key="15">
    <source>
        <dbReference type="Proteomes" id="UP000033140"/>
    </source>
</evidence>
<dbReference type="RefSeq" id="XP_019023853.1">
    <property type="nucleotide sequence ID" value="XM_019166118.1"/>
</dbReference>
<organism evidence="14 15">
    <name type="scientific">Saitoella complicata (strain BCRC 22490 / CBS 7301 / JCM 7358 / NBRC 10748 / NRRL Y-17804)</name>
    <dbReference type="NCBI Taxonomy" id="698492"/>
    <lineage>
        <taxon>Eukaryota</taxon>
        <taxon>Fungi</taxon>
        <taxon>Dikarya</taxon>
        <taxon>Ascomycota</taxon>
        <taxon>Taphrinomycotina</taxon>
        <taxon>Taphrinomycotina incertae sedis</taxon>
        <taxon>Saitoella</taxon>
    </lineage>
</organism>
<comment type="catalytic activity">
    <reaction evidence="10 11">
        <text>L-cysteinyl-[protein] + hexadecanoyl-CoA = S-hexadecanoyl-L-cysteinyl-[protein] + CoA</text>
        <dbReference type="Rhea" id="RHEA:36683"/>
        <dbReference type="Rhea" id="RHEA-COMP:10131"/>
        <dbReference type="Rhea" id="RHEA-COMP:11032"/>
        <dbReference type="ChEBI" id="CHEBI:29950"/>
        <dbReference type="ChEBI" id="CHEBI:57287"/>
        <dbReference type="ChEBI" id="CHEBI:57379"/>
        <dbReference type="ChEBI" id="CHEBI:74151"/>
        <dbReference type="EC" id="2.3.1.225"/>
    </reaction>
</comment>
<evidence type="ECO:0000256" key="6">
    <source>
        <dbReference type="ARBA" id="ARBA00023139"/>
    </source>
</evidence>
<comment type="domain">
    <text evidence="11">The DHHC domain is required for palmitoyltransferase activity.</text>
</comment>
<dbReference type="GO" id="GO:0005783">
    <property type="term" value="C:endoplasmic reticulum"/>
    <property type="evidence" value="ECO:0007669"/>
    <property type="project" value="TreeGrafter"/>
</dbReference>
<keyword evidence="15" id="KW-1185">Reference proteome</keyword>
<accession>A0A0E9NC92</accession>
<evidence type="ECO:0000256" key="2">
    <source>
        <dbReference type="ARBA" id="ARBA00022679"/>
    </source>
</evidence>
<keyword evidence="2 11" id="KW-0808">Transferase</keyword>
<dbReference type="EMBL" id="BACD03000009">
    <property type="protein sequence ID" value="GAO47413.1"/>
    <property type="molecule type" value="Genomic_DNA"/>
</dbReference>
<feature type="compositionally biased region" description="Basic and acidic residues" evidence="12">
    <location>
        <begin position="357"/>
        <end position="371"/>
    </location>
</feature>
<dbReference type="EC" id="2.3.1.225" evidence="11"/>
<evidence type="ECO:0000256" key="12">
    <source>
        <dbReference type="SAM" id="MobiDB-lite"/>
    </source>
</evidence>
<comment type="subcellular location">
    <subcellularLocation>
        <location evidence="1">Membrane</location>
        <topology evidence="1">Multi-pass membrane protein</topology>
    </subcellularLocation>
</comment>
<keyword evidence="7" id="KW-0449">Lipoprotein</keyword>
<evidence type="ECO:0000256" key="9">
    <source>
        <dbReference type="ARBA" id="ARBA00038298"/>
    </source>
</evidence>
<dbReference type="Proteomes" id="UP000033140">
    <property type="component" value="Unassembled WGS sequence"/>
</dbReference>
<dbReference type="PROSITE" id="PS50216">
    <property type="entry name" value="DHHC"/>
    <property type="match status" value="1"/>
</dbReference>
<comment type="caution">
    <text evidence="14">The sequence shown here is derived from an EMBL/GenBank/DDBJ whole genome shotgun (WGS) entry which is preliminary data.</text>
</comment>
<feature type="transmembrane region" description="Helical" evidence="11">
    <location>
        <begin position="34"/>
        <end position="56"/>
    </location>
</feature>
<gene>
    <name evidence="14" type="ORF">G7K_1621-t1</name>
</gene>
<reference evidence="14 15" key="2">
    <citation type="journal article" date="2014" name="J. Gen. Appl. Microbiol.">
        <title>The early diverging ascomycetous budding yeast Saitoella complicata has three histone deacetylases belonging to the Clr6, Hos2, and Rpd3 lineages.</title>
        <authorList>
            <person name="Nishida H."/>
            <person name="Matsumoto T."/>
            <person name="Kondo S."/>
            <person name="Hamamoto M."/>
            <person name="Yoshikawa H."/>
        </authorList>
    </citation>
    <scope>NUCLEOTIDE SEQUENCE [LARGE SCALE GENOMIC DNA]</scope>
    <source>
        <strain evidence="14 15">NRRL Y-17804</strain>
    </source>
</reference>
<evidence type="ECO:0000256" key="3">
    <source>
        <dbReference type="ARBA" id="ARBA00022692"/>
    </source>
</evidence>
<feature type="domain" description="Palmitoyltransferase DHHC" evidence="13">
    <location>
        <begin position="129"/>
        <end position="249"/>
    </location>
</feature>
<evidence type="ECO:0000256" key="5">
    <source>
        <dbReference type="ARBA" id="ARBA00023136"/>
    </source>
</evidence>
<dbReference type="AlphaFoldDB" id="A0A0E9NC92"/>
<feature type="region of interest" description="Disordered" evidence="12">
    <location>
        <begin position="528"/>
        <end position="566"/>
    </location>
</feature>
<feature type="region of interest" description="Disordered" evidence="12">
    <location>
        <begin position="324"/>
        <end position="404"/>
    </location>
</feature>
<dbReference type="GO" id="GO:0019706">
    <property type="term" value="F:protein-cysteine S-palmitoyltransferase activity"/>
    <property type="evidence" value="ECO:0007669"/>
    <property type="project" value="UniProtKB-EC"/>
</dbReference>
<dbReference type="GO" id="GO:0005794">
    <property type="term" value="C:Golgi apparatus"/>
    <property type="evidence" value="ECO:0007669"/>
    <property type="project" value="TreeGrafter"/>
</dbReference>
<dbReference type="Pfam" id="PF01529">
    <property type="entry name" value="DHHC"/>
    <property type="match status" value="1"/>
</dbReference>